<dbReference type="RefSeq" id="WP_063271456.1">
    <property type="nucleotide sequence ID" value="NZ_LQMT02000007.1"/>
</dbReference>
<accession>A0A1W2M1B2</accession>
<gene>
    <name evidence="2" type="ORF">AVR91_0205690</name>
</gene>
<dbReference type="SUPFAM" id="SSF52218">
    <property type="entry name" value="Flavoproteins"/>
    <property type="match status" value="1"/>
</dbReference>
<protein>
    <recommendedName>
        <fullName evidence="1">Flavodoxin-like domain-containing protein</fullName>
    </recommendedName>
</protein>
<evidence type="ECO:0000259" key="1">
    <source>
        <dbReference type="PROSITE" id="PS50902"/>
    </source>
</evidence>
<proteinExistence type="predicted"/>
<dbReference type="OrthoDB" id="3253043at2"/>
<name>A0A1W2M1B2_9PSEU</name>
<dbReference type="PROSITE" id="PS50902">
    <property type="entry name" value="FLAVODOXIN_LIKE"/>
    <property type="match status" value="1"/>
</dbReference>
<dbReference type="Pfam" id="PF00258">
    <property type="entry name" value="Flavodoxin_1"/>
    <property type="match status" value="1"/>
</dbReference>
<comment type="caution">
    <text evidence="2">The sequence shown here is derived from an EMBL/GenBank/DDBJ whole genome shotgun (WGS) entry which is preliminary data.</text>
</comment>
<dbReference type="InterPro" id="IPR029039">
    <property type="entry name" value="Flavoprotein-like_sf"/>
</dbReference>
<dbReference type="GO" id="GO:0010181">
    <property type="term" value="F:FMN binding"/>
    <property type="evidence" value="ECO:0007669"/>
    <property type="project" value="InterPro"/>
</dbReference>
<dbReference type="InterPro" id="IPR001226">
    <property type="entry name" value="Flavodoxin_CS"/>
</dbReference>
<feature type="domain" description="Flavodoxin-like" evidence="1">
    <location>
        <begin position="3"/>
        <end position="164"/>
    </location>
</feature>
<dbReference type="EMBL" id="LQMT02000007">
    <property type="protein sequence ID" value="ONF73607.1"/>
    <property type="molecule type" value="Genomic_DNA"/>
</dbReference>
<sequence length="174" mass="18940">MKATIVYESMFGNTERVAKAVADGLSRHAEVDVVNVDDVGSVPETGLLVVGGPTHVRGLSWPSSRAEAARQAMDEVRSKKNLRDWLGTLDRTSGGTPVATFDTRIGKPRWLAGSAAIAAERRLKRLGFVPLVPPESFFVDIDKEETVLRDGELQRARDWGASLGEHFVSLRTVG</sequence>
<organism evidence="2 3">
    <name type="scientific">Amycolatopsis keratiniphila subsp. keratiniphila</name>
    <dbReference type="NCBI Taxonomy" id="227715"/>
    <lineage>
        <taxon>Bacteria</taxon>
        <taxon>Bacillati</taxon>
        <taxon>Actinomycetota</taxon>
        <taxon>Actinomycetes</taxon>
        <taxon>Pseudonocardiales</taxon>
        <taxon>Pseudonocardiaceae</taxon>
        <taxon>Amycolatopsis</taxon>
        <taxon>Amycolatopsis japonica group</taxon>
    </lineage>
</organism>
<dbReference type="Gene3D" id="3.40.50.360">
    <property type="match status" value="1"/>
</dbReference>
<evidence type="ECO:0000313" key="2">
    <source>
        <dbReference type="EMBL" id="ONF73607.1"/>
    </source>
</evidence>
<dbReference type="GO" id="GO:0009055">
    <property type="term" value="F:electron transfer activity"/>
    <property type="evidence" value="ECO:0007669"/>
    <property type="project" value="InterPro"/>
</dbReference>
<evidence type="ECO:0000313" key="3">
    <source>
        <dbReference type="Proteomes" id="UP000076660"/>
    </source>
</evidence>
<reference evidence="2 3" key="1">
    <citation type="submission" date="2016-12" db="EMBL/GenBank/DDBJ databases">
        <title>Amycolatopsis keratiniphila subsp. keratiniphila genome sequencing and assembly.</title>
        <authorList>
            <person name="Mayilraj S."/>
            <person name="Kaur N."/>
        </authorList>
    </citation>
    <scope>NUCLEOTIDE SEQUENCE [LARGE SCALE GENOMIC DNA]</scope>
    <source>
        <strain evidence="2 3">DSM 44409</strain>
    </source>
</reference>
<dbReference type="AlphaFoldDB" id="A0A1W2M1B2"/>
<dbReference type="Proteomes" id="UP000076660">
    <property type="component" value="Unassembled WGS sequence"/>
</dbReference>
<dbReference type="PROSITE" id="PS00201">
    <property type="entry name" value="FLAVODOXIN"/>
    <property type="match status" value="1"/>
</dbReference>
<dbReference type="InterPro" id="IPR008254">
    <property type="entry name" value="Flavodoxin/NO_synth"/>
</dbReference>